<reference evidence="2" key="1">
    <citation type="submission" date="2021-02" db="EMBL/GenBank/DDBJ databases">
        <authorList>
            <person name="Nowell W R."/>
        </authorList>
    </citation>
    <scope>NUCLEOTIDE SEQUENCE</scope>
</reference>
<evidence type="ECO:0000313" key="2">
    <source>
        <dbReference type="EMBL" id="CAF1045253.1"/>
    </source>
</evidence>
<dbReference type="InterPro" id="IPR001810">
    <property type="entry name" value="F-box_dom"/>
</dbReference>
<dbReference type="EMBL" id="CAJNOO010000841">
    <property type="protein sequence ID" value="CAF1045253.1"/>
    <property type="molecule type" value="Genomic_DNA"/>
</dbReference>
<dbReference type="AlphaFoldDB" id="A0A814K2C0"/>
<evidence type="ECO:0000259" key="1">
    <source>
        <dbReference type="PROSITE" id="PS50181"/>
    </source>
</evidence>
<dbReference type="SUPFAM" id="SSF52047">
    <property type="entry name" value="RNI-like"/>
    <property type="match status" value="1"/>
</dbReference>
<sequence length="375" mass="44329">MNNIRTSSLHWLEMFPDEIFLEIFKYVKPIDLYSFIGHNQRINNIIRDVKLNIIIEFLHKEDDLTYLMSFLPHQFIHLELNIAWKVLDLHSYTRLRSLKINHYGLSKSELDHILTAKLPCLEQFSICNLPFLVENKFLHGVLDDKHFPSLKMCQFSGSYCYILIPNKQYQSLNLTIRTLILNFLNQSGLISLLNILPNLRRLETSFPVSIRESENFNLNHISLEQLRIGLVDPSNDLEKILPYIPNLKQLRVTGKINEQSILEHFQKLTKMFCMYTSNLEKFDCELYHYGCNKQIDIFIIQQLHPLFKMIQCHSGNNFEQCYTTDLMEFPISKLITCEFRPISSDMRSKTKHLGYYPEINKYDSIQHLDNDGDWV</sequence>
<protein>
    <recommendedName>
        <fullName evidence="1">F-box domain-containing protein</fullName>
    </recommendedName>
</protein>
<dbReference type="Proteomes" id="UP000663882">
    <property type="component" value="Unassembled WGS sequence"/>
</dbReference>
<gene>
    <name evidence="2" type="ORF">RFH988_LOCUS16434</name>
    <name evidence="3" type="ORF">ZHD862_LOCUS17244</name>
</gene>
<dbReference type="Gene3D" id="3.80.10.10">
    <property type="entry name" value="Ribonuclease Inhibitor"/>
    <property type="match status" value="1"/>
</dbReference>
<dbReference type="PROSITE" id="PS50181">
    <property type="entry name" value="FBOX"/>
    <property type="match status" value="1"/>
</dbReference>
<evidence type="ECO:0000313" key="4">
    <source>
        <dbReference type="Proteomes" id="UP000663882"/>
    </source>
</evidence>
<feature type="domain" description="F-box" evidence="1">
    <location>
        <begin position="9"/>
        <end position="58"/>
    </location>
</feature>
<name>A0A814K2C0_9BILA</name>
<organism evidence="2 4">
    <name type="scientific">Rotaria sordida</name>
    <dbReference type="NCBI Taxonomy" id="392033"/>
    <lineage>
        <taxon>Eukaryota</taxon>
        <taxon>Metazoa</taxon>
        <taxon>Spiralia</taxon>
        <taxon>Gnathifera</taxon>
        <taxon>Rotifera</taxon>
        <taxon>Eurotatoria</taxon>
        <taxon>Bdelloidea</taxon>
        <taxon>Philodinida</taxon>
        <taxon>Philodinidae</taxon>
        <taxon>Rotaria</taxon>
    </lineage>
</organism>
<proteinExistence type="predicted"/>
<dbReference type="InterPro" id="IPR032675">
    <property type="entry name" value="LRR_dom_sf"/>
</dbReference>
<evidence type="ECO:0000313" key="3">
    <source>
        <dbReference type="EMBL" id="CAF1094052.1"/>
    </source>
</evidence>
<dbReference type="EMBL" id="CAJNOT010000847">
    <property type="protein sequence ID" value="CAF1094052.1"/>
    <property type="molecule type" value="Genomic_DNA"/>
</dbReference>
<dbReference type="OrthoDB" id="10006288at2759"/>
<dbReference type="Proteomes" id="UP000663864">
    <property type="component" value="Unassembled WGS sequence"/>
</dbReference>
<accession>A0A814K2C0</accession>
<comment type="caution">
    <text evidence="2">The sequence shown here is derived from an EMBL/GenBank/DDBJ whole genome shotgun (WGS) entry which is preliminary data.</text>
</comment>